<dbReference type="GO" id="GO:0044718">
    <property type="term" value="P:siderophore transmembrane transport"/>
    <property type="evidence" value="ECO:0007669"/>
    <property type="project" value="TreeGrafter"/>
</dbReference>
<dbReference type="InterPro" id="IPR036942">
    <property type="entry name" value="Beta-barrel_TonB_sf"/>
</dbReference>
<evidence type="ECO:0000256" key="2">
    <source>
        <dbReference type="ARBA" id="ARBA00022448"/>
    </source>
</evidence>
<evidence type="ECO:0000256" key="7">
    <source>
        <dbReference type="ARBA" id="ARBA00023237"/>
    </source>
</evidence>
<reference evidence="9 10" key="1">
    <citation type="submission" date="2018-01" db="EMBL/GenBank/DDBJ databases">
        <title>Co-occurrence of chitin degradation, pigmentation and bioactivity in marine Pseudoalteromonas.</title>
        <authorList>
            <person name="Paulsen S."/>
            <person name="Gram L."/>
            <person name="Machado H."/>
        </authorList>
    </citation>
    <scope>NUCLEOTIDE SEQUENCE [LARGE SCALE GENOMIC DNA]</scope>
    <source>
        <strain evidence="9 10">S3898</strain>
    </source>
</reference>
<evidence type="ECO:0000256" key="6">
    <source>
        <dbReference type="ARBA" id="ARBA00023136"/>
    </source>
</evidence>
<gene>
    <name evidence="9" type="ORF">C1E23_11755</name>
</gene>
<evidence type="ECO:0000256" key="5">
    <source>
        <dbReference type="ARBA" id="ARBA00023077"/>
    </source>
</evidence>
<evidence type="ECO:0000256" key="3">
    <source>
        <dbReference type="ARBA" id="ARBA00022452"/>
    </source>
</evidence>
<dbReference type="EMBL" id="PPSX01000040">
    <property type="protein sequence ID" value="RZQ52934.1"/>
    <property type="molecule type" value="Genomic_DNA"/>
</dbReference>
<dbReference type="PANTHER" id="PTHR30069:SF40">
    <property type="entry name" value="TONB-DEPENDENT RECEPTOR NMB0964-RELATED"/>
    <property type="match status" value="1"/>
</dbReference>
<keyword evidence="5" id="KW-0798">TonB box</keyword>
<feature type="domain" description="TonB-dependent receptor-like beta-barrel" evidence="8">
    <location>
        <begin position="25"/>
        <end position="139"/>
    </location>
</feature>
<dbReference type="InterPro" id="IPR000531">
    <property type="entry name" value="Beta-barrel_TonB"/>
</dbReference>
<keyword evidence="3" id="KW-1134">Transmembrane beta strand</keyword>
<evidence type="ECO:0000256" key="1">
    <source>
        <dbReference type="ARBA" id="ARBA00004571"/>
    </source>
</evidence>
<keyword evidence="2" id="KW-0813">Transport</keyword>
<dbReference type="SUPFAM" id="SSF56935">
    <property type="entry name" value="Porins"/>
    <property type="match status" value="1"/>
</dbReference>
<dbReference type="GO" id="GO:0009279">
    <property type="term" value="C:cell outer membrane"/>
    <property type="evidence" value="ECO:0007669"/>
    <property type="project" value="UniProtKB-SubCell"/>
</dbReference>
<dbReference type="Pfam" id="PF00593">
    <property type="entry name" value="TonB_dep_Rec_b-barrel"/>
    <property type="match status" value="1"/>
</dbReference>
<evidence type="ECO:0000259" key="8">
    <source>
        <dbReference type="Pfam" id="PF00593"/>
    </source>
</evidence>
<feature type="non-terminal residue" evidence="9">
    <location>
        <position position="1"/>
    </location>
</feature>
<organism evidence="9 10">
    <name type="scientific">Pseudoalteromonas phenolica</name>
    <dbReference type="NCBI Taxonomy" id="161398"/>
    <lineage>
        <taxon>Bacteria</taxon>
        <taxon>Pseudomonadati</taxon>
        <taxon>Pseudomonadota</taxon>
        <taxon>Gammaproteobacteria</taxon>
        <taxon>Alteromonadales</taxon>
        <taxon>Pseudoalteromonadaceae</taxon>
        <taxon>Pseudoalteromonas</taxon>
    </lineage>
</organism>
<proteinExistence type="predicted"/>
<dbReference type="Proteomes" id="UP000291338">
    <property type="component" value="Unassembled WGS sequence"/>
</dbReference>
<sequence length="170" mass="19200">HGEHGEHDHGDHEGHDEHSDELPVYVFKTDDVTLYGFEAQFAWQVTSELKTEFFTDYVNASLDKGGDLPMIPPLRFGTKFNYQTGQFSANLDVIRYQKQDKIAYLETATDGYTMVDASIAYHLPVGEHEVTFYAKGHNLTDTEARVHSSFLKELAPRPGRSFALGVRGVF</sequence>
<dbReference type="Gene3D" id="2.40.170.20">
    <property type="entry name" value="TonB-dependent receptor, beta-barrel domain"/>
    <property type="match status" value="1"/>
</dbReference>
<evidence type="ECO:0000313" key="9">
    <source>
        <dbReference type="EMBL" id="RZQ52934.1"/>
    </source>
</evidence>
<comment type="subcellular location">
    <subcellularLocation>
        <location evidence="1">Cell outer membrane</location>
        <topology evidence="1">Multi-pass membrane protein</topology>
    </subcellularLocation>
</comment>
<name>A0A4Q7IL54_9GAMM</name>
<evidence type="ECO:0000256" key="4">
    <source>
        <dbReference type="ARBA" id="ARBA00022692"/>
    </source>
</evidence>
<dbReference type="PANTHER" id="PTHR30069">
    <property type="entry name" value="TONB-DEPENDENT OUTER MEMBRANE RECEPTOR"/>
    <property type="match status" value="1"/>
</dbReference>
<dbReference type="AlphaFoldDB" id="A0A4Q7IL54"/>
<protein>
    <submittedName>
        <fullName evidence="9">TonB-dependent receptor</fullName>
    </submittedName>
</protein>
<accession>A0A4Q7IL54</accession>
<evidence type="ECO:0000313" key="10">
    <source>
        <dbReference type="Proteomes" id="UP000291338"/>
    </source>
</evidence>
<comment type="caution">
    <text evidence="9">The sequence shown here is derived from an EMBL/GenBank/DDBJ whole genome shotgun (WGS) entry which is preliminary data.</text>
</comment>
<dbReference type="InterPro" id="IPR039426">
    <property type="entry name" value="TonB-dep_rcpt-like"/>
</dbReference>
<keyword evidence="6" id="KW-0472">Membrane</keyword>
<dbReference type="RefSeq" id="WP_130255751.1">
    <property type="nucleotide sequence ID" value="NZ_PPSX01000040.1"/>
</dbReference>
<keyword evidence="7" id="KW-0998">Cell outer membrane</keyword>
<keyword evidence="9" id="KW-0675">Receptor</keyword>
<dbReference type="GO" id="GO:0015344">
    <property type="term" value="F:siderophore uptake transmembrane transporter activity"/>
    <property type="evidence" value="ECO:0007669"/>
    <property type="project" value="TreeGrafter"/>
</dbReference>
<keyword evidence="4" id="KW-0812">Transmembrane</keyword>